<dbReference type="EMBL" id="FNED01000027">
    <property type="protein sequence ID" value="SDJ75080.1"/>
    <property type="molecule type" value="Genomic_DNA"/>
</dbReference>
<keyword evidence="6" id="KW-1185">Reference proteome</keyword>
<evidence type="ECO:0000313" key="6">
    <source>
        <dbReference type="Proteomes" id="UP000037269"/>
    </source>
</evidence>
<dbReference type="InterPro" id="IPR016181">
    <property type="entry name" value="Acyl_CoA_acyltransferase"/>
</dbReference>
<dbReference type="Proteomes" id="UP000037269">
    <property type="component" value="Unassembled WGS sequence"/>
</dbReference>
<evidence type="ECO:0000313" key="4">
    <source>
        <dbReference type="EMBL" id="KON97775.1"/>
    </source>
</evidence>
<dbReference type="Pfam" id="PF01047">
    <property type="entry name" value="MarR"/>
    <property type="match status" value="1"/>
</dbReference>
<dbReference type="PANTHER" id="PTHR13947:SF37">
    <property type="entry name" value="LD18367P"/>
    <property type="match status" value="1"/>
</dbReference>
<dbReference type="InterPro" id="IPR050769">
    <property type="entry name" value="NAT_camello-type"/>
</dbReference>
<dbReference type="InterPro" id="IPR036390">
    <property type="entry name" value="WH_DNA-bd_sf"/>
</dbReference>
<dbReference type="PROSITE" id="PS51186">
    <property type="entry name" value="GNAT"/>
    <property type="match status" value="1"/>
</dbReference>
<dbReference type="GO" id="GO:0008080">
    <property type="term" value="F:N-acetyltransferase activity"/>
    <property type="evidence" value="ECO:0007669"/>
    <property type="project" value="InterPro"/>
</dbReference>
<name>A0A0D1XR64_ANEMI</name>
<dbReference type="STRING" id="47500.AF333_22410"/>
<dbReference type="CDD" id="cd04301">
    <property type="entry name" value="NAT_SF"/>
    <property type="match status" value="1"/>
</dbReference>
<dbReference type="EMBL" id="LGUG01000004">
    <property type="protein sequence ID" value="KON97775.1"/>
    <property type="molecule type" value="Genomic_DNA"/>
</dbReference>
<sequence length="304" mass="36149">MKNNINSCTCEFRKFNRFYTNVLGFLNEHIYDSPFSLTETRILFEIYNTDNCTAKMLQESLGLDRGYVSRIIKRFEKENIIYKQKCEEDGRNHFVYLTTSGISIYKKLEEKANHQVEYILKDIDDKNQKELIDSMKTIECILSQHLHHKESVVSIRDYYLSEDIKIIIEKQRAFFADTYGWDETFLDYLYETFDAEIEKIWIAESGGKFVGCIGLVKHNEKTVQLRWFLVESAFRKEGIGTQLLQTLVDYCKEKKYERIFLWTVSSMSTARPLYKKFGFEITEVKKEKLLWGQNLTEECWDLKL</sequence>
<evidence type="ECO:0000313" key="5">
    <source>
        <dbReference type="EMBL" id="SDJ75080.1"/>
    </source>
</evidence>
<evidence type="ECO:0000313" key="7">
    <source>
        <dbReference type="Proteomes" id="UP000182836"/>
    </source>
</evidence>
<dbReference type="GO" id="GO:0003700">
    <property type="term" value="F:DNA-binding transcription factor activity"/>
    <property type="evidence" value="ECO:0007669"/>
    <property type="project" value="InterPro"/>
</dbReference>
<feature type="domain" description="HTH marR-type" evidence="2">
    <location>
        <begin position="1"/>
        <end position="140"/>
    </location>
</feature>
<dbReference type="GeneID" id="42307891"/>
<evidence type="ECO:0000259" key="3">
    <source>
        <dbReference type="PROSITE" id="PS51186"/>
    </source>
</evidence>
<dbReference type="Proteomes" id="UP000182836">
    <property type="component" value="Unassembled WGS sequence"/>
</dbReference>
<accession>A0A0D1XR64</accession>
<dbReference type="SUPFAM" id="SSF46785">
    <property type="entry name" value="Winged helix' DNA-binding domain"/>
    <property type="match status" value="1"/>
</dbReference>
<reference evidence="4 6" key="1">
    <citation type="submission" date="2015-07" db="EMBL/GenBank/DDBJ databases">
        <title>Fjat-14205 dsm 2895.</title>
        <authorList>
            <person name="Liu B."/>
            <person name="Wang J."/>
            <person name="Zhu Y."/>
            <person name="Liu G."/>
            <person name="Chen Q."/>
            <person name="Chen Z."/>
            <person name="Lan J."/>
            <person name="Che J."/>
            <person name="Ge C."/>
            <person name="Shi H."/>
            <person name="Pan Z."/>
            <person name="Liu X."/>
        </authorList>
    </citation>
    <scope>NUCLEOTIDE SEQUENCE [LARGE SCALE GENOMIC DNA]</scope>
    <source>
        <strain evidence="4 6">DSM 2895</strain>
    </source>
</reference>
<dbReference type="Gene3D" id="3.40.630.30">
    <property type="match status" value="1"/>
</dbReference>
<dbReference type="InterPro" id="IPR036388">
    <property type="entry name" value="WH-like_DNA-bd_sf"/>
</dbReference>
<gene>
    <name evidence="4" type="ORF">AF333_22410</name>
    <name evidence="5" type="ORF">SAMN04487909_12754</name>
</gene>
<dbReference type="OrthoDB" id="5419426at2"/>
<dbReference type="SUPFAM" id="SSF55729">
    <property type="entry name" value="Acyl-CoA N-acyltransferases (Nat)"/>
    <property type="match status" value="1"/>
</dbReference>
<evidence type="ECO:0000256" key="1">
    <source>
        <dbReference type="ARBA" id="ARBA00022679"/>
    </source>
</evidence>
<dbReference type="PATRIC" id="fig|47500.12.peg.4132"/>
<dbReference type="Pfam" id="PF00583">
    <property type="entry name" value="Acetyltransf_1"/>
    <property type="match status" value="1"/>
</dbReference>
<dbReference type="PANTHER" id="PTHR13947">
    <property type="entry name" value="GNAT FAMILY N-ACETYLTRANSFERASE"/>
    <property type="match status" value="1"/>
</dbReference>
<dbReference type="InterPro" id="IPR000835">
    <property type="entry name" value="HTH_MarR-typ"/>
</dbReference>
<proteinExistence type="predicted"/>
<dbReference type="SMART" id="SM00347">
    <property type="entry name" value="HTH_MARR"/>
    <property type="match status" value="1"/>
</dbReference>
<dbReference type="RefSeq" id="WP_043069050.1">
    <property type="nucleotide sequence ID" value="NZ_BJOA01000276.1"/>
</dbReference>
<reference evidence="5 7" key="2">
    <citation type="submission" date="2016-10" db="EMBL/GenBank/DDBJ databases">
        <authorList>
            <person name="de Groot N.N."/>
        </authorList>
    </citation>
    <scope>NUCLEOTIDE SEQUENCE [LARGE SCALE GENOMIC DNA]</scope>
    <source>
        <strain evidence="5 7">DSM 2895</strain>
    </source>
</reference>
<evidence type="ECO:0000259" key="2">
    <source>
        <dbReference type="PROSITE" id="PS50995"/>
    </source>
</evidence>
<feature type="domain" description="N-acetyltransferase" evidence="3">
    <location>
        <begin position="153"/>
        <end position="304"/>
    </location>
</feature>
<organism evidence="4 6">
    <name type="scientific">Aneurinibacillus migulanus</name>
    <name type="common">Bacillus migulanus</name>
    <dbReference type="NCBI Taxonomy" id="47500"/>
    <lineage>
        <taxon>Bacteria</taxon>
        <taxon>Bacillati</taxon>
        <taxon>Bacillota</taxon>
        <taxon>Bacilli</taxon>
        <taxon>Bacillales</taxon>
        <taxon>Paenibacillaceae</taxon>
        <taxon>Aneurinibacillus group</taxon>
        <taxon>Aneurinibacillus</taxon>
    </lineage>
</organism>
<keyword evidence="1 5" id="KW-0808">Transferase</keyword>
<dbReference type="Gene3D" id="1.10.10.10">
    <property type="entry name" value="Winged helix-like DNA-binding domain superfamily/Winged helix DNA-binding domain"/>
    <property type="match status" value="1"/>
</dbReference>
<dbReference type="PROSITE" id="PS50995">
    <property type="entry name" value="HTH_MARR_2"/>
    <property type="match status" value="1"/>
</dbReference>
<protein>
    <submittedName>
        <fullName evidence="4">MarR family transcriptional regulator</fullName>
    </submittedName>
    <submittedName>
        <fullName evidence="5">Transcriptional regulator, MarR family with acetyltransferase activity</fullName>
    </submittedName>
</protein>
<dbReference type="InterPro" id="IPR000182">
    <property type="entry name" value="GNAT_dom"/>
</dbReference>
<dbReference type="AlphaFoldDB" id="A0A0D1XR64"/>